<comment type="caution">
    <text evidence="2">The sequence shown here is derived from an EMBL/GenBank/DDBJ whole genome shotgun (WGS) entry which is preliminary data.</text>
</comment>
<organism evidence="2 3">
    <name type="scientific">Candidatus Vogelbacteria bacterium CG10_big_fil_rev_8_21_14_0_10_51_16</name>
    <dbReference type="NCBI Taxonomy" id="1975045"/>
    <lineage>
        <taxon>Bacteria</taxon>
        <taxon>Candidatus Vogeliibacteriota</taxon>
    </lineage>
</organism>
<evidence type="ECO:0000313" key="2">
    <source>
        <dbReference type="EMBL" id="PIR45234.1"/>
    </source>
</evidence>
<proteinExistence type="predicted"/>
<evidence type="ECO:0000313" key="3">
    <source>
        <dbReference type="Proteomes" id="UP000228767"/>
    </source>
</evidence>
<dbReference type="InterPro" id="IPR036390">
    <property type="entry name" value="WH_DNA-bd_sf"/>
</dbReference>
<dbReference type="Gene3D" id="1.10.10.10">
    <property type="entry name" value="Winged helix-like DNA-binding domain superfamily/Winged helix DNA-binding domain"/>
    <property type="match status" value="1"/>
</dbReference>
<name>A0A2H0RGT8_9BACT</name>
<evidence type="ECO:0000259" key="1">
    <source>
        <dbReference type="Pfam" id="PF01978"/>
    </source>
</evidence>
<feature type="domain" description="Transcription regulator TrmB N-terminal" evidence="1">
    <location>
        <begin position="11"/>
        <end position="76"/>
    </location>
</feature>
<dbReference type="Proteomes" id="UP000228767">
    <property type="component" value="Unassembled WGS sequence"/>
</dbReference>
<sequence>MKHKKGLFPLLGMTTRDEQIYTVLLALGPATATELAHRAKLHRQELYRALPSLLGSGVVVQVKRSKRRAYTACDPKQLLHLYEEARASVEEQLQEFSELSHGIATRPLVTYAEGLAGIRRAYADVMHSLPRGGIYFRYSSKDARRRAEKDSPRDFVQVRDKKQLERLVITNEEEKKRKRNLLGRDIRVVPKDFDLFEDNVTQVIYGNKVAIMDFNSETTITIENATIARFQEKIFRLLFRYLK</sequence>
<protein>
    <recommendedName>
        <fullName evidence="1">Transcription regulator TrmB N-terminal domain-containing protein</fullName>
    </recommendedName>
</protein>
<dbReference type="PANTHER" id="PTHR34293">
    <property type="entry name" value="HTH-TYPE TRANSCRIPTIONAL REGULATOR TRMBL2"/>
    <property type="match status" value="1"/>
</dbReference>
<dbReference type="AlphaFoldDB" id="A0A2H0RGT8"/>
<dbReference type="Pfam" id="PF01978">
    <property type="entry name" value="TrmB"/>
    <property type="match status" value="1"/>
</dbReference>
<dbReference type="CDD" id="cd00090">
    <property type="entry name" value="HTH_ARSR"/>
    <property type="match status" value="1"/>
</dbReference>
<dbReference type="EMBL" id="PCYI01000002">
    <property type="protein sequence ID" value="PIR45234.1"/>
    <property type="molecule type" value="Genomic_DNA"/>
</dbReference>
<dbReference type="SUPFAM" id="SSF46785">
    <property type="entry name" value="Winged helix' DNA-binding domain"/>
    <property type="match status" value="1"/>
</dbReference>
<accession>A0A2H0RGT8</accession>
<dbReference type="InterPro" id="IPR011991">
    <property type="entry name" value="ArsR-like_HTH"/>
</dbReference>
<dbReference type="InterPro" id="IPR036388">
    <property type="entry name" value="WH-like_DNA-bd_sf"/>
</dbReference>
<dbReference type="PANTHER" id="PTHR34293:SF1">
    <property type="entry name" value="HTH-TYPE TRANSCRIPTIONAL REGULATOR TRMBL2"/>
    <property type="match status" value="1"/>
</dbReference>
<reference evidence="2 3" key="1">
    <citation type="submission" date="2017-09" db="EMBL/GenBank/DDBJ databases">
        <title>Depth-based differentiation of microbial function through sediment-hosted aquifers and enrichment of novel symbionts in the deep terrestrial subsurface.</title>
        <authorList>
            <person name="Probst A.J."/>
            <person name="Ladd B."/>
            <person name="Jarett J.K."/>
            <person name="Geller-Mcgrath D.E."/>
            <person name="Sieber C.M."/>
            <person name="Emerson J.B."/>
            <person name="Anantharaman K."/>
            <person name="Thomas B.C."/>
            <person name="Malmstrom R."/>
            <person name="Stieglmeier M."/>
            <person name="Klingl A."/>
            <person name="Woyke T."/>
            <person name="Ryan C.M."/>
            <person name="Banfield J.F."/>
        </authorList>
    </citation>
    <scope>NUCLEOTIDE SEQUENCE [LARGE SCALE GENOMIC DNA]</scope>
    <source>
        <strain evidence="2">CG10_big_fil_rev_8_21_14_0_10_51_16</strain>
    </source>
</reference>
<dbReference type="InterPro" id="IPR002831">
    <property type="entry name" value="Tscrpt_reg_TrmB_N"/>
</dbReference>
<dbReference type="InterPro" id="IPR051797">
    <property type="entry name" value="TrmB-like"/>
</dbReference>
<gene>
    <name evidence="2" type="ORF">COV10_00350</name>
</gene>